<feature type="compositionally biased region" description="Polar residues" evidence="13">
    <location>
        <begin position="304"/>
        <end position="316"/>
    </location>
</feature>
<comment type="similarity">
    <text evidence="3">Belongs to the CASC3 family.</text>
</comment>
<evidence type="ECO:0000256" key="4">
    <source>
        <dbReference type="ARBA" id="ARBA00022448"/>
    </source>
</evidence>
<feature type="domain" description="Btz" evidence="14">
    <location>
        <begin position="134"/>
        <end position="235"/>
    </location>
</feature>
<keyword evidence="11" id="KW-0508">mRNA splicing</keyword>
<feature type="region of interest" description="Disordered" evidence="13">
    <location>
        <begin position="662"/>
        <end position="704"/>
    </location>
</feature>
<dbReference type="GO" id="GO:0000184">
    <property type="term" value="P:nuclear-transcribed mRNA catabolic process, nonsense-mediated decay"/>
    <property type="evidence" value="ECO:0007669"/>
    <property type="project" value="UniProtKB-KW"/>
</dbReference>
<evidence type="ECO:0000259" key="14">
    <source>
        <dbReference type="SMART" id="SM01044"/>
    </source>
</evidence>
<feature type="compositionally biased region" description="Low complexity" evidence="13">
    <location>
        <begin position="252"/>
        <end position="269"/>
    </location>
</feature>
<name>A0A328DAE5_9ASTE</name>
<comment type="caution">
    <text evidence="15">The sequence shown here is derived from an EMBL/GenBank/DDBJ whole genome shotgun (WGS) entry which is preliminary data.</text>
</comment>
<keyword evidence="8" id="KW-0810">Translation regulation</keyword>
<evidence type="ECO:0000256" key="10">
    <source>
        <dbReference type="ARBA" id="ARBA00023161"/>
    </source>
</evidence>
<evidence type="ECO:0000256" key="6">
    <source>
        <dbReference type="ARBA" id="ARBA00022664"/>
    </source>
</evidence>
<dbReference type="PANTHER" id="PTHR46837">
    <property type="entry name" value="PROTEIN MLN51 HOMOLOG"/>
    <property type="match status" value="1"/>
</dbReference>
<dbReference type="GO" id="GO:0006397">
    <property type="term" value="P:mRNA processing"/>
    <property type="evidence" value="ECO:0007669"/>
    <property type="project" value="UniProtKB-KW"/>
</dbReference>
<reference evidence="15 16" key="1">
    <citation type="submission" date="2018-06" db="EMBL/GenBank/DDBJ databases">
        <title>The Genome of Cuscuta australis (Dodder) Provides Insight into the Evolution of Plant Parasitism.</title>
        <authorList>
            <person name="Liu H."/>
        </authorList>
    </citation>
    <scope>NUCLEOTIDE SEQUENCE [LARGE SCALE GENOMIC DNA]</scope>
    <source>
        <strain evidence="16">cv. Yunnan</strain>
        <tissue evidence="15">Vines</tissue>
    </source>
</reference>
<dbReference type="InterPro" id="IPR018545">
    <property type="entry name" value="Btz_dom"/>
</dbReference>
<dbReference type="GO" id="GO:0051028">
    <property type="term" value="P:mRNA transport"/>
    <property type="evidence" value="ECO:0007669"/>
    <property type="project" value="UniProtKB-KW"/>
</dbReference>
<keyword evidence="5" id="KW-0963">Cytoplasm</keyword>
<feature type="compositionally biased region" description="Low complexity" evidence="13">
    <location>
        <begin position="373"/>
        <end position="393"/>
    </location>
</feature>
<sequence>MSKSMAAGVGEEEEYESDPEEAKLSLKMRRREASDDEEERRSGGSGEHVRRENPARRIDSDVESDQGGYAEYDEEEEDEGVEESEYLEDYEEEYVGEELEEAGVPVGVEVVGEARPVGMLADGGSEVIREGLAAEVTELGDGFGGNDGGNMQNELEEKKENEPYAVPTAGAFYMHDDRFRDNSRGRQRRTFGGRKLWESRDDKKWGHDKFEELTTDDRHYYGGRRSSRGRYHGRGKTRGTDLGYPRGRRPRAYGNENNYNNENRVYGNNQKTQNNAPRVRGRGPRRYRPVPKASNDAPPPLNKRSGTATEKPSHGSSGKGSVPDASNTELNPEPPSKQGFVSSLNYASPPFYPSNTKDMNATHDGELQSGSKSHTTQSSRVSESSSAAQPSSLLRGKNVIESVAMDKLNINDSVSLVAGKPLTTMPVIQGSSYPASMPHRAQVRGITPHSQMNFQPTVLNSQVIRTPHPMHFQTMQGSSVQSRGQPSLQATGQQYIQRPGAGSQALSPPKNGQPIIVETGELESSLDASKLNTAVTKGKGSMIPGGRGSIVYGGAQVMGAPGRTGSGRGDQNFSATPAFLPVMQFGGQHPGGMGVPAVGMAFPGYMAQPQLGLGSSEMTWLPVLAGAAGALGAQYCSPYIAVDGAYHGRPSGQVSAINAASSKENNNIKVNNDGKPSQKPELGNDDFGQRQKNPRRYTEMKFDQ</sequence>
<feature type="compositionally biased region" description="Basic residues" evidence="13">
    <location>
        <begin position="221"/>
        <end position="237"/>
    </location>
</feature>
<proteinExistence type="inferred from homology"/>
<organism evidence="15 16">
    <name type="scientific">Cuscuta australis</name>
    <dbReference type="NCBI Taxonomy" id="267555"/>
    <lineage>
        <taxon>Eukaryota</taxon>
        <taxon>Viridiplantae</taxon>
        <taxon>Streptophyta</taxon>
        <taxon>Embryophyta</taxon>
        <taxon>Tracheophyta</taxon>
        <taxon>Spermatophyta</taxon>
        <taxon>Magnoliopsida</taxon>
        <taxon>eudicotyledons</taxon>
        <taxon>Gunneridae</taxon>
        <taxon>Pentapetalae</taxon>
        <taxon>asterids</taxon>
        <taxon>lamiids</taxon>
        <taxon>Solanales</taxon>
        <taxon>Convolvulaceae</taxon>
        <taxon>Cuscuteae</taxon>
        <taxon>Cuscuta</taxon>
        <taxon>Cuscuta subgen. Grammica</taxon>
        <taxon>Cuscuta sect. Cleistogrammica</taxon>
    </lineage>
</organism>
<feature type="compositionally biased region" description="Acidic residues" evidence="13">
    <location>
        <begin position="71"/>
        <end position="101"/>
    </location>
</feature>
<accession>A0A328DAE5</accession>
<dbReference type="SMART" id="SM01044">
    <property type="entry name" value="Btz"/>
    <property type="match status" value="1"/>
</dbReference>
<feature type="compositionally biased region" description="Basic and acidic residues" evidence="13">
    <location>
        <begin position="39"/>
        <end position="60"/>
    </location>
</feature>
<evidence type="ECO:0000256" key="7">
    <source>
        <dbReference type="ARBA" id="ARBA00022816"/>
    </source>
</evidence>
<dbReference type="GO" id="GO:0005737">
    <property type="term" value="C:cytoplasm"/>
    <property type="evidence" value="ECO:0007669"/>
    <property type="project" value="UniProtKB-SubCell"/>
</dbReference>
<feature type="compositionally biased region" description="Acidic residues" evidence="13">
    <location>
        <begin position="10"/>
        <end position="19"/>
    </location>
</feature>
<keyword evidence="16" id="KW-1185">Reference proteome</keyword>
<keyword evidence="7" id="KW-0509">mRNA transport</keyword>
<dbReference type="Pfam" id="PF09405">
    <property type="entry name" value="Btz"/>
    <property type="match status" value="1"/>
</dbReference>
<evidence type="ECO:0000313" key="16">
    <source>
        <dbReference type="Proteomes" id="UP000249390"/>
    </source>
</evidence>
<gene>
    <name evidence="15" type="ORF">DM860_010093</name>
</gene>
<evidence type="ECO:0000256" key="5">
    <source>
        <dbReference type="ARBA" id="ARBA00022490"/>
    </source>
</evidence>
<dbReference type="GO" id="GO:0008380">
    <property type="term" value="P:RNA splicing"/>
    <property type="evidence" value="ECO:0007669"/>
    <property type="project" value="UniProtKB-KW"/>
</dbReference>
<evidence type="ECO:0000256" key="3">
    <source>
        <dbReference type="ARBA" id="ARBA00009548"/>
    </source>
</evidence>
<evidence type="ECO:0000256" key="8">
    <source>
        <dbReference type="ARBA" id="ARBA00022845"/>
    </source>
</evidence>
<keyword evidence="4" id="KW-0813">Transport</keyword>
<dbReference type="InterPro" id="IPR044796">
    <property type="entry name" value="MLN51_plant"/>
</dbReference>
<keyword evidence="9" id="KW-0694">RNA-binding</keyword>
<evidence type="ECO:0000256" key="9">
    <source>
        <dbReference type="ARBA" id="ARBA00022884"/>
    </source>
</evidence>
<dbReference type="AlphaFoldDB" id="A0A328DAE5"/>
<dbReference type="GO" id="GO:0035145">
    <property type="term" value="C:exon-exon junction complex"/>
    <property type="evidence" value="ECO:0007669"/>
    <property type="project" value="InterPro"/>
</dbReference>
<keyword evidence="12" id="KW-0539">Nucleus</keyword>
<dbReference type="GO" id="GO:0006417">
    <property type="term" value="P:regulation of translation"/>
    <property type="evidence" value="ECO:0007669"/>
    <property type="project" value="UniProtKB-KW"/>
</dbReference>
<feature type="region of interest" description="Disordered" evidence="13">
    <location>
        <begin position="1"/>
        <end position="101"/>
    </location>
</feature>
<evidence type="ECO:0000256" key="2">
    <source>
        <dbReference type="ARBA" id="ARBA00004496"/>
    </source>
</evidence>
<evidence type="ECO:0000256" key="12">
    <source>
        <dbReference type="ARBA" id="ARBA00023242"/>
    </source>
</evidence>
<feature type="region of interest" description="Disordered" evidence="13">
    <location>
        <begin position="219"/>
        <end position="393"/>
    </location>
</feature>
<dbReference type="EMBL" id="NQVE01000188">
    <property type="protein sequence ID" value="RAL41299.1"/>
    <property type="molecule type" value="Genomic_DNA"/>
</dbReference>
<dbReference type="Proteomes" id="UP000249390">
    <property type="component" value="Unassembled WGS sequence"/>
</dbReference>
<protein>
    <recommendedName>
        <fullName evidence="14">Btz domain-containing protein</fullName>
    </recommendedName>
</protein>
<dbReference type="GO" id="GO:0003729">
    <property type="term" value="F:mRNA binding"/>
    <property type="evidence" value="ECO:0007669"/>
    <property type="project" value="InterPro"/>
</dbReference>
<comment type="subcellular location">
    <subcellularLocation>
        <location evidence="2">Cytoplasm</location>
    </subcellularLocation>
    <subcellularLocation>
        <location evidence="1">Nucleus</location>
    </subcellularLocation>
</comment>
<evidence type="ECO:0000256" key="13">
    <source>
        <dbReference type="SAM" id="MobiDB-lite"/>
    </source>
</evidence>
<evidence type="ECO:0000313" key="15">
    <source>
        <dbReference type="EMBL" id="RAL41299.1"/>
    </source>
</evidence>
<dbReference type="PANTHER" id="PTHR46837:SF5">
    <property type="entry name" value="PROTEIN MLN51 HOMOLOG"/>
    <property type="match status" value="1"/>
</dbReference>
<evidence type="ECO:0000256" key="11">
    <source>
        <dbReference type="ARBA" id="ARBA00023187"/>
    </source>
</evidence>
<keyword evidence="6" id="KW-0507">mRNA processing</keyword>
<feature type="compositionally biased region" description="Basic residues" evidence="13">
    <location>
        <begin position="279"/>
        <end position="289"/>
    </location>
</feature>
<evidence type="ECO:0000256" key="1">
    <source>
        <dbReference type="ARBA" id="ARBA00004123"/>
    </source>
</evidence>
<keyword evidence="10" id="KW-0866">Nonsense-mediated mRNA decay</keyword>